<dbReference type="OrthoDB" id="9804551at2"/>
<dbReference type="STRING" id="2044587.C824_00792"/>
<dbReference type="InterPro" id="IPR009081">
    <property type="entry name" value="PP-bd_ACP"/>
</dbReference>
<dbReference type="PROSITE" id="PS50075">
    <property type="entry name" value="CARRIER"/>
    <property type="match status" value="1"/>
</dbReference>
<organism evidence="3 4">
    <name type="scientific">Schaedlerella arabinosiphila</name>
    <dbReference type="NCBI Taxonomy" id="2044587"/>
    <lineage>
        <taxon>Bacteria</taxon>
        <taxon>Bacillati</taxon>
        <taxon>Bacillota</taxon>
        <taxon>Clostridia</taxon>
        <taxon>Lachnospirales</taxon>
        <taxon>Lachnospiraceae</taxon>
        <taxon>Schaedlerella</taxon>
    </lineage>
</organism>
<dbReference type="Pfam" id="PF00550">
    <property type="entry name" value="PP-binding"/>
    <property type="match status" value="1"/>
</dbReference>
<evidence type="ECO:0000313" key="2">
    <source>
        <dbReference type="EMBL" id="NDO67821.1"/>
    </source>
</evidence>
<feature type="domain" description="Carrier" evidence="1">
    <location>
        <begin position="1"/>
        <end position="79"/>
    </location>
</feature>
<dbReference type="eggNOG" id="ENOG503318N">
    <property type="taxonomic scope" value="Bacteria"/>
</dbReference>
<reference evidence="2 5" key="2">
    <citation type="submission" date="2019-07" db="EMBL/GenBank/DDBJ databases">
        <title>Draft genome sequences of 15 bacterial species constituting the stable defined intestinal microbiota of the GM15 gnotobiotic mouse model.</title>
        <authorList>
            <person name="Elie C."/>
            <person name="Mathieu A."/>
            <person name="Saliou A."/>
            <person name="Darnaud M."/>
            <person name="Leulier F."/>
            <person name="Tamellini A."/>
        </authorList>
    </citation>
    <scope>NUCLEOTIDE SEQUENCE [LARGE SCALE GENOMIC DNA]</scope>
    <source>
        <strain evidence="5">ASF 502</strain>
        <strain evidence="2">MD300</strain>
    </source>
</reference>
<dbReference type="SUPFAM" id="SSF47336">
    <property type="entry name" value="ACP-like"/>
    <property type="match status" value="1"/>
</dbReference>
<dbReference type="Proteomes" id="UP000474104">
    <property type="component" value="Unassembled WGS sequence"/>
</dbReference>
<gene>
    <name evidence="3" type="ORF">EBB54_04365</name>
    <name evidence="2" type="ORF">FMM80_03475</name>
</gene>
<dbReference type="Proteomes" id="UP000274920">
    <property type="component" value="Unassembled WGS sequence"/>
</dbReference>
<sequence>MERKELETQVINMVSTSYKKDAASLSTATLFKEDLGGASIQMVALVSEIENELDVELMLADASGCATIGDLVDLIEGEM</sequence>
<comment type="caution">
    <text evidence="3">The sequence shown here is derived from an EMBL/GenBank/DDBJ whole genome shotgun (WGS) entry which is preliminary data.</text>
</comment>
<protein>
    <submittedName>
        <fullName evidence="3">Acyl carrier protein</fullName>
    </submittedName>
</protein>
<evidence type="ECO:0000313" key="4">
    <source>
        <dbReference type="Proteomes" id="UP000274920"/>
    </source>
</evidence>
<keyword evidence="4" id="KW-1185">Reference proteome</keyword>
<evidence type="ECO:0000313" key="3">
    <source>
        <dbReference type="EMBL" id="RRK30697.1"/>
    </source>
</evidence>
<dbReference type="InterPro" id="IPR036736">
    <property type="entry name" value="ACP-like_sf"/>
</dbReference>
<accession>N2AS72</accession>
<name>N2AS72_9FIRM</name>
<proteinExistence type="predicted"/>
<dbReference type="RefSeq" id="WP_004069640.1">
    <property type="nucleotide sequence ID" value="NZ_CASCYM010000062.1"/>
</dbReference>
<dbReference type="HOGENOM" id="CLU_108696_5_0_9"/>
<dbReference type="AlphaFoldDB" id="N2AS72"/>
<accession>A0A3R8KS82</accession>
<reference evidence="3" key="1">
    <citation type="submission" date="2018-10" db="EMBL/GenBank/DDBJ databases">
        <title>Schaedlerella arabinophila gen. nov. sp. nov., isolated from the mouse intestinal tract and comparative analysis with the genome of the closely related altered Schaedler flora strain ASF502.</title>
        <authorList>
            <person name="Miyake S."/>
            <person name="Soh M."/>
            <person name="Seedorf H."/>
        </authorList>
    </citation>
    <scope>NUCLEOTIDE SEQUENCE [LARGE SCALE GENOMIC DNA]</scope>
    <source>
        <strain evidence="3">DSM 106076</strain>
    </source>
</reference>
<evidence type="ECO:0000259" key="1">
    <source>
        <dbReference type="PROSITE" id="PS50075"/>
    </source>
</evidence>
<dbReference type="EMBL" id="VIRB01000026">
    <property type="protein sequence ID" value="NDO67821.1"/>
    <property type="molecule type" value="Genomic_DNA"/>
</dbReference>
<dbReference type="Gene3D" id="1.10.1200.10">
    <property type="entry name" value="ACP-like"/>
    <property type="match status" value="1"/>
</dbReference>
<evidence type="ECO:0000313" key="5">
    <source>
        <dbReference type="Proteomes" id="UP000474104"/>
    </source>
</evidence>
<dbReference type="EMBL" id="RHJS01000002">
    <property type="protein sequence ID" value="RRK30697.1"/>
    <property type="molecule type" value="Genomic_DNA"/>
</dbReference>